<dbReference type="GeneID" id="93268926"/>
<dbReference type="EMBL" id="CP132485">
    <property type="protein sequence ID" value="WLV82699.1"/>
    <property type="molecule type" value="Genomic_DNA"/>
</dbReference>
<keyword evidence="2" id="KW-0548">Nucleotidyltransferase</keyword>
<dbReference type="PANTHER" id="PTHR34047">
    <property type="entry name" value="NUCLEAR INTRON MATURASE 1, MITOCHONDRIAL-RELATED"/>
    <property type="match status" value="1"/>
</dbReference>
<evidence type="ECO:0000313" key="2">
    <source>
        <dbReference type="EMBL" id="WLV82699.1"/>
    </source>
</evidence>
<protein>
    <submittedName>
        <fullName evidence="2">Reverse transcriptase/maturase family protein</fullName>
    </submittedName>
</protein>
<dbReference type="GO" id="GO:0003964">
    <property type="term" value="F:RNA-directed DNA polymerase activity"/>
    <property type="evidence" value="ECO:0007669"/>
    <property type="project" value="UniProtKB-KW"/>
</dbReference>
<organism evidence="2 3">
    <name type="scientific">Lacticaseibacillus zeae subsp. silagei</name>
    <dbReference type="NCBI Taxonomy" id="3068307"/>
    <lineage>
        <taxon>Bacteria</taxon>
        <taxon>Bacillati</taxon>
        <taxon>Bacillota</taxon>
        <taxon>Bacilli</taxon>
        <taxon>Lactobacillales</taxon>
        <taxon>Lactobacillaceae</taxon>
        <taxon>Lacticaseibacillus</taxon>
    </lineage>
</organism>
<dbReference type="SUPFAM" id="SSF56672">
    <property type="entry name" value="DNA/RNA polymerases"/>
    <property type="match status" value="1"/>
</dbReference>
<keyword evidence="2" id="KW-0808">Transferase</keyword>
<dbReference type="PROSITE" id="PS50878">
    <property type="entry name" value="RT_POL"/>
    <property type="match status" value="1"/>
</dbReference>
<name>A0ABD7Z6S9_LACZE</name>
<dbReference type="InterPro" id="IPR043502">
    <property type="entry name" value="DNA/RNA_pol_sf"/>
</dbReference>
<dbReference type="CDD" id="cd01651">
    <property type="entry name" value="RT_G2_intron"/>
    <property type="match status" value="1"/>
</dbReference>
<dbReference type="AlphaFoldDB" id="A0ABD7Z6S9"/>
<evidence type="ECO:0000313" key="3">
    <source>
        <dbReference type="Proteomes" id="UP001229832"/>
    </source>
</evidence>
<reference evidence="2 3" key="1">
    <citation type="submission" date="2023-08" db="EMBL/GenBank/DDBJ databases">
        <authorList>
            <person name="Buchebner-Jance M."/>
        </authorList>
    </citation>
    <scope>NUCLEOTIDE SEQUENCE [LARGE SCALE GENOMIC DNA]</scope>
    <source>
        <strain evidence="2 3">NCIMB 15475</strain>
    </source>
</reference>
<feature type="domain" description="Reverse transcriptase" evidence="1">
    <location>
        <begin position="58"/>
        <end position="358"/>
    </location>
</feature>
<proteinExistence type="predicted"/>
<dbReference type="RefSeq" id="WP_231956450.1">
    <property type="nucleotide sequence ID" value="NZ_CP132484.1"/>
</dbReference>
<keyword evidence="3" id="KW-1185">Reference proteome</keyword>
<dbReference type="InterPro" id="IPR051083">
    <property type="entry name" value="GrpII_Intron_Splice-Mob/Def"/>
</dbReference>
<accession>A0ABD7Z6S9</accession>
<sequence>MKVSLKKRILIQVGDFKVPVVKSDKSYPHFDTALLSTKKQAAKMKQILESPDLVVHHQFLPVVLRKKAFLRMYFDNNEKRLKMGKKIRPIVEVAHSDSLIFSLYAAMLNTHYEQRVSDLKIKAVATAYRRGRGSNIESSKEVIDHIFLSNHCWIIKSDFVHFFDNLNHRMIKQRVFDLVGGSNGELLADWYVVLRALTKYRDISADDIPNDMLLYAKKHSRYVERIRDLDEAIKSGKIKVSKKHEVGIPQGTSMSAALANAYMLPFDYAMNTLAQSYGGMYRRYSDDFVLLIPKQISRKSIQKVAEDIDVLAQRLAKLQLEKSKTKILLYTKADHVVAKIGEDCHLSNSIFDYLGFVFDGRQVTLRSKGLFKFSHKSRHSVRQVAFQKKELAKGKTVIYIPYQKAYHRLTGQYLNMSEEAQTFRGYASKADRIYHKDNPGYAVKIDMQAVKIVAKCQKYLNERRKRYGFR</sequence>
<gene>
    <name evidence="2" type="ORF">LACZS2_001882</name>
</gene>
<keyword evidence="2" id="KW-0695">RNA-directed DNA polymerase</keyword>
<dbReference type="Proteomes" id="UP001229832">
    <property type="component" value="Chromosome"/>
</dbReference>
<dbReference type="InterPro" id="IPR000477">
    <property type="entry name" value="RT_dom"/>
</dbReference>
<dbReference type="PANTHER" id="PTHR34047:SF8">
    <property type="entry name" value="PROTEIN YKFC"/>
    <property type="match status" value="1"/>
</dbReference>
<dbReference type="Pfam" id="PF00078">
    <property type="entry name" value="RVT_1"/>
    <property type="match status" value="1"/>
</dbReference>
<evidence type="ECO:0000259" key="1">
    <source>
        <dbReference type="PROSITE" id="PS50878"/>
    </source>
</evidence>